<dbReference type="AlphaFoldDB" id="A0A6I3IBE6"/>
<evidence type="ECO:0000313" key="1">
    <source>
        <dbReference type="EMBL" id="MTB71007.1"/>
    </source>
</evidence>
<keyword evidence="2" id="KW-1185">Reference proteome</keyword>
<name>A0A6I3IBE6_9MICO</name>
<reference evidence="1 2" key="1">
    <citation type="submission" date="2019-11" db="EMBL/GenBank/DDBJ databases">
        <title>Whole genome sequencing identifies a novel species of the genus Arsenicicoccus isolated from human blood.</title>
        <authorList>
            <person name="Jeong J.H."/>
            <person name="Kweon O.J."/>
            <person name="Kim H.R."/>
            <person name="Kim T.-H."/>
            <person name="Ha S.-M."/>
            <person name="Lee M.-K."/>
        </authorList>
    </citation>
    <scope>NUCLEOTIDE SEQUENCE [LARGE SCALE GENOMIC DNA]</scope>
    <source>
        <strain evidence="1 2">MKL-02</strain>
    </source>
</reference>
<organism evidence="1 2">
    <name type="scientific">Arsenicicoccus cauae</name>
    <dbReference type="NCBI Taxonomy" id="2663847"/>
    <lineage>
        <taxon>Bacteria</taxon>
        <taxon>Bacillati</taxon>
        <taxon>Actinomycetota</taxon>
        <taxon>Actinomycetes</taxon>
        <taxon>Micrococcales</taxon>
        <taxon>Intrasporangiaceae</taxon>
        <taxon>Arsenicicoccus</taxon>
    </lineage>
</organism>
<protein>
    <submittedName>
        <fullName evidence="1">Uncharacterized protein</fullName>
    </submittedName>
</protein>
<dbReference type="Proteomes" id="UP000431092">
    <property type="component" value="Unassembled WGS sequence"/>
</dbReference>
<gene>
    <name evidence="1" type="ORF">GGG17_03270</name>
</gene>
<sequence>MNTWRSRGVIIAPVCVPARAAAMLTCEARIRPPWRLRILVAWISR</sequence>
<dbReference type="RefSeq" id="WP_154592345.1">
    <property type="nucleotide sequence ID" value="NZ_WLVL01000016.1"/>
</dbReference>
<proteinExistence type="predicted"/>
<accession>A0A6I3IBE6</accession>
<evidence type="ECO:0000313" key="2">
    <source>
        <dbReference type="Proteomes" id="UP000431092"/>
    </source>
</evidence>
<dbReference type="EMBL" id="WLVL01000016">
    <property type="protein sequence ID" value="MTB71007.1"/>
    <property type="molecule type" value="Genomic_DNA"/>
</dbReference>
<comment type="caution">
    <text evidence="1">The sequence shown here is derived from an EMBL/GenBank/DDBJ whole genome shotgun (WGS) entry which is preliminary data.</text>
</comment>